<dbReference type="InterPro" id="IPR029026">
    <property type="entry name" value="tRNA_m1G_MTases_N"/>
</dbReference>
<dbReference type="Gene3D" id="3.40.1280.10">
    <property type="match status" value="1"/>
</dbReference>
<dbReference type="PANTHER" id="PTHR12150:SF13">
    <property type="entry name" value="METHYLTRANSFERASE C9ORF114-RELATED"/>
    <property type="match status" value="1"/>
</dbReference>
<dbReference type="SUPFAM" id="SSF75217">
    <property type="entry name" value="alpha/beta knot"/>
    <property type="match status" value="1"/>
</dbReference>
<dbReference type="Pfam" id="PF02598">
    <property type="entry name" value="Methyltrn_RNA_3"/>
    <property type="match status" value="1"/>
</dbReference>
<accession>F0QUY4</accession>
<dbReference type="InterPro" id="IPR012340">
    <property type="entry name" value="NA-bd_OB-fold"/>
</dbReference>
<dbReference type="Gene3D" id="2.40.50.140">
    <property type="entry name" value="Nucleic acid-binding proteins"/>
    <property type="match status" value="1"/>
</dbReference>
<organism evidence="1 2">
    <name type="scientific">Vulcanisaeta moutnovskia (strain 768-28)</name>
    <dbReference type="NCBI Taxonomy" id="985053"/>
    <lineage>
        <taxon>Archaea</taxon>
        <taxon>Thermoproteota</taxon>
        <taxon>Thermoprotei</taxon>
        <taxon>Thermoproteales</taxon>
        <taxon>Thermoproteaceae</taxon>
        <taxon>Vulcanisaeta</taxon>
    </lineage>
</organism>
<evidence type="ECO:0000313" key="1">
    <source>
        <dbReference type="EMBL" id="ADY01966.1"/>
    </source>
</evidence>
<protein>
    <recommendedName>
        <fullName evidence="3">RNA-binding protein</fullName>
    </recommendedName>
</protein>
<gene>
    <name evidence="1" type="ordered locus">VMUT_1765</name>
</gene>
<dbReference type="SUPFAM" id="SSF50249">
    <property type="entry name" value="Nucleic acid-binding proteins"/>
    <property type="match status" value="1"/>
</dbReference>
<dbReference type="HOGENOM" id="CLU_017233_1_0_2"/>
<reference evidence="1 2" key="1">
    <citation type="journal article" date="2011" name="J. Bacteriol.">
        <title>Complete genome sequence of 'Vulcanisaeta moutnovskia' strain 768-28, a novel member of the hyperthermophilic crenarchaeal genus vulcanisaeta.</title>
        <authorList>
            <person name="Gumerov V.M."/>
            <person name="Mardanov A.V."/>
            <person name="Beletsky A.V."/>
            <person name="Prokofeva M.I."/>
            <person name="Bonch-Osmolovskaya E.A."/>
            <person name="Ravin N.V."/>
            <person name="Skryabin K.G."/>
        </authorList>
    </citation>
    <scope>NUCLEOTIDE SEQUENCE [LARGE SCALE GENOMIC DNA]</scope>
    <source>
        <strain evidence="1 2">768-28</strain>
    </source>
</reference>
<dbReference type="KEGG" id="vmo:VMUT_1765"/>
<dbReference type="CDD" id="cd18086">
    <property type="entry name" value="HsC9orf114-like"/>
    <property type="match status" value="1"/>
</dbReference>
<keyword evidence="2" id="KW-1185">Reference proteome</keyword>
<evidence type="ECO:0008006" key="3">
    <source>
        <dbReference type="Google" id="ProtNLM"/>
    </source>
</evidence>
<name>F0QUY4_VULM7</name>
<sequence>MISDVKMRVLRLKPIIDIAIPSDFLAESPDNREAIRKIGYIGRGAAIFQVSRIIVYRHRLAGDRDKAEFIVKNLRYLSTPPYLRKDLFKLDRDLKYVGLLPPLKTPNHAPEGKPERGEYREGIVIKWDGYYSIAKIGDGIYAKVPRPMPLGTRVVVQIDAPTTRDDTYRAHVVPRDRLSIYWGFESEVMDVSKLFDEYSYVVLTGKEGISIKNAIEQINDFLSGDRFLVVFGSPYHGVDEILRAEGMENTLKKYPFINFIPGQGVETVRTEEAVIAVLSILNLIRHLHGSLP</sequence>
<proteinExistence type="predicted"/>
<dbReference type="eggNOG" id="arCOG04069">
    <property type="taxonomic scope" value="Archaea"/>
</dbReference>
<dbReference type="Proteomes" id="UP000007485">
    <property type="component" value="Chromosome"/>
</dbReference>
<dbReference type="EMBL" id="CP002529">
    <property type="protein sequence ID" value="ADY01966.1"/>
    <property type="molecule type" value="Genomic_DNA"/>
</dbReference>
<evidence type="ECO:0000313" key="2">
    <source>
        <dbReference type="Proteomes" id="UP000007485"/>
    </source>
</evidence>
<dbReference type="PANTHER" id="PTHR12150">
    <property type="entry name" value="CLASS IV SAM-BINDING METHYLTRANSFERASE-RELATED"/>
    <property type="match status" value="1"/>
</dbReference>
<dbReference type="InterPro" id="IPR003750">
    <property type="entry name" value="Put_MeTrfase-C9orf114-like"/>
</dbReference>
<dbReference type="InterPro" id="IPR029028">
    <property type="entry name" value="Alpha/beta_knot_MTases"/>
</dbReference>
<dbReference type="AlphaFoldDB" id="F0QUY4"/>
<dbReference type="STRING" id="985053.VMUT_1765"/>